<dbReference type="Bgee" id="WBGene00195158">
    <property type="expression patterns" value="Expressed in pharyngeal muscle cell (C elegans) and 1 other cell type or tissue"/>
</dbReference>
<evidence type="ECO:0000313" key="3">
    <source>
        <dbReference type="WormBase" id="F26F2.11c"/>
    </source>
</evidence>
<evidence type="ECO:0000313" key="2">
    <source>
        <dbReference type="Proteomes" id="UP000001940"/>
    </source>
</evidence>
<dbReference type="AlphaFoldDB" id="A0A3B1E9Z4"/>
<accession>A0A3B1E9Z4</accession>
<dbReference type="AGR" id="WB:WBGene00195158"/>
<evidence type="ECO:0000313" key="1">
    <source>
        <dbReference type="EMBL" id="VAY52525.1"/>
    </source>
</evidence>
<dbReference type="WormBase" id="F26F2.11c">
    <property type="protein sequence ID" value="CE52712"/>
    <property type="gene ID" value="WBGene00195158"/>
</dbReference>
<proteinExistence type="predicted"/>
<organism evidence="1 2">
    <name type="scientific">Caenorhabditis elegans</name>
    <dbReference type="NCBI Taxonomy" id="6239"/>
    <lineage>
        <taxon>Eukaryota</taxon>
        <taxon>Metazoa</taxon>
        <taxon>Ecdysozoa</taxon>
        <taxon>Nematoda</taxon>
        <taxon>Chromadorea</taxon>
        <taxon>Rhabditida</taxon>
        <taxon>Rhabditina</taxon>
        <taxon>Rhabditomorpha</taxon>
        <taxon>Rhabditoidea</taxon>
        <taxon>Rhabditidae</taxon>
        <taxon>Peloderinae</taxon>
        <taxon>Caenorhabditis</taxon>
    </lineage>
</organism>
<dbReference type="Proteomes" id="UP000001940">
    <property type="component" value="Chromosome V"/>
</dbReference>
<protein>
    <submittedName>
        <fullName evidence="1">Neuropeptide-Like Protein</fullName>
    </submittedName>
</protein>
<name>A0A3B1E9Z4_CAEEL</name>
<keyword evidence="2" id="KW-1185">Reference proteome</keyword>
<sequence>MLSPKIRLRTWPRLMKQRQQYMKNLERMLESFKYE</sequence>
<dbReference type="SMR" id="A0A3B1E9Z4"/>
<reference evidence="1 2" key="1">
    <citation type="journal article" date="1998" name="Science">
        <title>Genome sequence of the nematode C. elegans: a platform for investigating biology.</title>
        <authorList>
            <consortium name="The C. elegans sequencing consortium"/>
            <person name="Sulson J.E."/>
            <person name="Waterston R."/>
        </authorList>
    </citation>
    <scope>NUCLEOTIDE SEQUENCE [LARGE SCALE GENOMIC DNA]</scope>
    <source>
        <strain evidence="1 2">Bristol N2</strain>
    </source>
</reference>
<dbReference type="EMBL" id="BX284605">
    <property type="protein sequence ID" value="VAY52525.1"/>
    <property type="molecule type" value="Genomic_DNA"/>
</dbReference>
<gene>
    <name evidence="1" type="ORF">CELE_F26F2.11</name>
    <name evidence="1 3" type="ORF">F26F2.11</name>
</gene>